<dbReference type="Pfam" id="PF07508">
    <property type="entry name" value="Recombinase"/>
    <property type="match status" value="1"/>
</dbReference>
<gene>
    <name evidence="6" type="ORF">VB739_12385</name>
</gene>
<evidence type="ECO:0000256" key="1">
    <source>
        <dbReference type="ARBA" id="ARBA00023125"/>
    </source>
</evidence>
<evidence type="ECO:0000256" key="3">
    <source>
        <dbReference type="SAM" id="Coils"/>
    </source>
</evidence>
<evidence type="ECO:0000313" key="6">
    <source>
        <dbReference type="EMBL" id="MEA5443354.1"/>
    </source>
</evidence>
<protein>
    <submittedName>
        <fullName evidence="6">Recombinase family protein</fullName>
    </submittedName>
</protein>
<dbReference type="SMART" id="SM00857">
    <property type="entry name" value="Resolvase"/>
    <property type="match status" value="1"/>
</dbReference>
<dbReference type="PROSITE" id="PS51737">
    <property type="entry name" value="RECOMBINASE_DNA_BIND"/>
    <property type="match status" value="1"/>
</dbReference>
<organism evidence="6 7">
    <name type="scientific">Cyanobium gracile UHCC 0281</name>
    <dbReference type="NCBI Taxonomy" id="3110309"/>
    <lineage>
        <taxon>Bacteria</taxon>
        <taxon>Bacillati</taxon>
        <taxon>Cyanobacteriota</taxon>
        <taxon>Cyanophyceae</taxon>
        <taxon>Synechococcales</taxon>
        <taxon>Prochlorococcaceae</taxon>
        <taxon>Cyanobium</taxon>
    </lineage>
</organism>
<dbReference type="PANTHER" id="PTHR30461:SF2">
    <property type="entry name" value="SERINE RECOMBINASE PINE-RELATED"/>
    <property type="match status" value="1"/>
</dbReference>
<sequence>MPQCWSYRRTSTTRQAKDDRSGMDRQEAALARWLAAHPDYVLQEALVDPGVSAGRGRHRKRGALSKFIDGGRTGAVPPGSCLVVESMSRFTREAERSALETLLRDVWGQGLAVAFADGDGAVLTGKLIDKEPHRLYGLLGAISQARAEWNERSRRSSGAAVKARQLQDQGQRTGGPTPWWIARDDRGELVRDQAGGMVVDPTAAATIHRAVDLAINGMGTTLIAATLEEEGHRPPPTANRRSQYGPARGVWTHGRLSFLLRHQSLLGTLIRKDAPPIPGYYPAVLTHARWAELRAAMERRDKMRGRLRGSSQKVHNLFQGLGRCACCGGAISFHKASTRCRDHHPGFVACREGNVREGGNCSNRGYILYDEWEAHCLTRLGSSDWEALLRRPEDDAGRLELEQEVAHLSVERDRLQAQLDAAQIRAEAAWLEGATETRQATIEGALKKLRATLKGVQTDLAGAEQQLAIIRATPTGSDAAAEMQERVSEFWLGLRQASAGERLTFNRWLLSRDPAIQFRVHPGKQIELVVGCQSQGVEPLEPEARLQAMEDGFIDPIIAGSSITSRDADLSFLTPDQRQKFEWGTPEERLEIDALVAAEFNRQAMESYRESLAARQQAGQETT</sequence>
<dbReference type="EMBL" id="JAYGHY010000046">
    <property type="protein sequence ID" value="MEA5443354.1"/>
    <property type="molecule type" value="Genomic_DNA"/>
</dbReference>
<dbReference type="RefSeq" id="WP_323357353.1">
    <property type="nucleotide sequence ID" value="NZ_JAYGHY010000046.1"/>
</dbReference>
<feature type="region of interest" description="Disordered" evidence="4">
    <location>
        <begin position="1"/>
        <end position="22"/>
    </location>
</feature>
<evidence type="ECO:0000313" key="7">
    <source>
        <dbReference type="Proteomes" id="UP001302329"/>
    </source>
</evidence>
<keyword evidence="3" id="KW-0175">Coiled coil</keyword>
<keyword evidence="7" id="KW-1185">Reference proteome</keyword>
<evidence type="ECO:0000259" key="5">
    <source>
        <dbReference type="PROSITE" id="PS51737"/>
    </source>
</evidence>
<feature type="region of interest" description="Disordered" evidence="4">
    <location>
        <begin position="153"/>
        <end position="181"/>
    </location>
</feature>
<dbReference type="InterPro" id="IPR011109">
    <property type="entry name" value="DNA_bind_recombinase_dom"/>
</dbReference>
<dbReference type="InterPro" id="IPR038109">
    <property type="entry name" value="DNA_bind_recomb_sf"/>
</dbReference>
<accession>A0ABU5SXY7</accession>
<keyword evidence="1" id="KW-0238">DNA-binding</keyword>
<name>A0ABU5SXY7_9CYAN</name>
<evidence type="ECO:0000256" key="4">
    <source>
        <dbReference type="SAM" id="MobiDB-lite"/>
    </source>
</evidence>
<evidence type="ECO:0000256" key="2">
    <source>
        <dbReference type="ARBA" id="ARBA00023172"/>
    </source>
</evidence>
<proteinExistence type="predicted"/>
<dbReference type="SUPFAM" id="SSF53041">
    <property type="entry name" value="Resolvase-like"/>
    <property type="match status" value="1"/>
</dbReference>
<dbReference type="Proteomes" id="UP001302329">
    <property type="component" value="Unassembled WGS sequence"/>
</dbReference>
<feature type="domain" description="Recombinase" evidence="5">
    <location>
        <begin position="185"/>
        <end position="303"/>
    </location>
</feature>
<dbReference type="Gene3D" id="3.90.1750.20">
    <property type="entry name" value="Putative Large Serine Recombinase, Chain B, Domain 2"/>
    <property type="match status" value="1"/>
</dbReference>
<comment type="caution">
    <text evidence="6">The sequence shown here is derived from an EMBL/GenBank/DDBJ whole genome shotgun (WGS) entry which is preliminary data.</text>
</comment>
<reference evidence="6 7" key="1">
    <citation type="submission" date="2023-12" db="EMBL/GenBank/DDBJ databases">
        <title>Baltic Sea Cyanobacteria.</title>
        <authorList>
            <person name="Delbaje E."/>
            <person name="Fewer D.P."/>
            <person name="Shishido T.K."/>
        </authorList>
    </citation>
    <scope>NUCLEOTIDE SEQUENCE [LARGE SCALE GENOMIC DNA]</scope>
    <source>
        <strain evidence="6 7">UHCC 0281</strain>
    </source>
</reference>
<dbReference type="Gene3D" id="3.40.50.1390">
    <property type="entry name" value="Resolvase, N-terminal catalytic domain"/>
    <property type="match status" value="1"/>
</dbReference>
<dbReference type="InterPro" id="IPR006119">
    <property type="entry name" value="Resolv_N"/>
</dbReference>
<dbReference type="PANTHER" id="PTHR30461">
    <property type="entry name" value="DNA-INVERTASE FROM LAMBDOID PROPHAGE"/>
    <property type="match status" value="1"/>
</dbReference>
<keyword evidence="2" id="KW-0233">DNA recombination</keyword>
<dbReference type="InterPro" id="IPR050639">
    <property type="entry name" value="SSR_resolvase"/>
</dbReference>
<feature type="coiled-coil region" evidence="3">
    <location>
        <begin position="398"/>
        <end position="466"/>
    </location>
</feature>
<dbReference type="InterPro" id="IPR036162">
    <property type="entry name" value="Resolvase-like_N_sf"/>
</dbReference>